<gene>
    <name evidence="4" type="primary">LOC106478480</name>
</gene>
<name>A0ABM1S3G9_LIMPO</name>
<dbReference type="Gene3D" id="3.10.20.90">
    <property type="entry name" value="Phosphatidylinositol 3-kinase Catalytic Subunit, Chain A, domain 1"/>
    <property type="match status" value="2"/>
</dbReference>
<dbReference type="CDD" id="cd17043">
    <property type="entry name" value="RA"/>
    <property type="match status" value="1"/>
</dbReference>
<dbReference type="InterPro" id="IPR000159">
    <property type="entry name" value="RA_dom"/>
</dbReference>
<dbReference type="PROSITE" id="PS50200">
    <property type="entry name" value="RA"/>
    <property type="match status" value="2"/>
</dbReference>
<evidence type="ECO:0000313" key="4">
    <source>
        <dbReference type="RefSeq" id="XP_022238174.1"/>
    </source>
</evidence>
<dbReference type="Proteomes" id="UP000694941">
    <property type="component" value="Unplaced"/>
</dbReference>
<evidence type="ECO:0000256" key="1">
    <source>
        <dbReference type="SAM" id="MobiDB-lite"/>
    </source>
</evidence>
<feature type="domain" description="Ras-associating" evidence="2">
    <location>
        <begin position="62"/>
        <end position="165"/>
    </location>
</feature>
<keyword evidence="3" id="KW-1185">Reference proteome</keyword>
<protein>
    <submittedName>
        <fullName evidence="4">Uncharacterized protein LOC106478480</fullName>
    </submittedName>
</protein>
<feature type="region of interest" description="Disordered" evidence="1">
    <location>
        <begin position="36"/>
        <end position="57"/>
    </location>
</feature>
<dbReference type="RefSeq" id="XP_022238174.1">
    <property type="nucleotide sequence ID" value="XM_022382466.1"/>
</dbReference>
<dbReference type="Pfam" id="PF00788">
    <property type="entry name" value="RA"/>
    <property type="match status" value="2"/>
</dbReference>
<dbReference type="PANTHER" id="PTHR21298">
    <property type="entry name" value="GH01721P"/>
    <property type="match status" value="1"/>
</dbReference>
<organism evidence="3 4">
    <name type="scientific">Limulus polyphemus</name>
    <name type="common">Atlantic horseshoe crab</name>
    <dbReference type="NCBI Taxonomy" id="6850"/>
    <lineage>
        <taxon>Eukaryota</taxon>
        <taxon>Metazoa</taxon>
        <taxon>Ecdysozoa</taxon>
        <taxon>Arthropoda</taxon>
        <taxon>Chelicerata</taxon>
        <taxon>Merostomata</taxon>
        <taxon>Xiphosura</taxon>
        <taxon>Limulidae</taxon>
        <taxon>Limulus</taxon>
    </lineage>
</organism>
<dbReference type="GeneID" id="106478480"/>
<dbReference type="SUPFAM" id="SSF54236">
    <property type="entry name" value="Ubiquitin-like"/>
    <property type="match status" value="2"/>
</dbReference>
<evidence type="ECO:0000313" key="3">
    <source>
        <dbReference type="Proteomes" id="UP000694941"/>
    </source>
</evidence>
<dbReference type="SMART" id="SM00314">
    <property type="entry name" value="RA"/>
    <property type="match status" value="2"/>
</dbReference>
<proteinExistence type="predicted"/>
<dbReference type="PANTHER" id="PTHR21298:SF2">
    <property type="entry name" value="GH01721P"/>
    <property type="match status" value="1"/>
</dbReference>
<feature type="domain" description="Ras-associating" evidence="2">
    <location>
        <begin position="168"/>
        <end position="259"/>
    </location>
</feature>
<sequence>MLKHVHLSSSGLSPYRCRTPARDTVSLNSTLSFSSCSGHDPLSSRSSSTSSLHDVSLSPKSPKVVVKVYARVLSVDVEYKTLSIGPQTTSKEVVCMLLNKFRMKHRDPNLYYLAMEVWIRKTGLPIRTVMVLDDEAKPGELQACHPRSEIRFFHSTPPVCRFLLQMRRGGLVKVYDSCLMTGSLYKSLLISDRTTTEEVIQLLLHCYNSKERPNKFSLFEISSVQKYERKLHQHDYPLLVQQEWPNREQFSFHLRRNSECLQKTEREVGVQFISLLPSLHLTRTSLVF</sequence>
<reference evidence="4" key="1">
    <citation type="submission" date="2025-08" db="UniProtKB">
        <authorList>
            <consortium name="RefSeq"/>
        </authorList>
    </citation>
    <scope>IDENTIFICATION</scope>
    <source>
        <tissue evidence="4">Muscle</tissue>
    </source>
</reference>
<accession>A0ABM1S3G9</accession>
<evidence type="ECO:0000259" key="2">
    <source>
        <dbReference type="PROSITE" id="PS50200"/>
    </source>
</evidence>
<dbReference type="InterPro" id="IPR029071">
    <property type="entry name" value="Ubiquitin-like_domsf"/>
</dbReference>